<evidence type="ECO:0000256" key="2">
    <source>
        <dbReference type="ARBA" id="ARBA00008643"/>
    </source>
</evidence>
<keyword evidence="8" id="KW-0131">Cell cycle</keyword>
<dbReference type="GO" id="GO:0000444">
    <property type="term" value="C:MIS12/MIND type complex"/>
    <property type="evidence" value="ECO:0007669"/>
    <property type="project" value="TreeGrafter"/>
</dbReference>
<dbReference type="GO" id="GO:0051301">
    <property type="term" value="P:cell division"/>
    <property type="evidence" value="ECO:0007669"/>
    <property type="project" value="UniProtKB-KW"/>
</dbReference>
<evidence type="ECO:0000256" key="5">
    <source>
        <dbReference type="ARBA" id="ARBA00022776"/>
    </source>
</evidence>
<accession>A0A9N9CLZ4</accession>
<evidence type="ECO:0000256" key="4">
    <source>
        <dbReference type="ARBA" id="ARBA00022618"/>
    </source>
</evidence>
<keyword evidence="3" id="KW-0158">Chromosome</keyword>
<dbReference type="AlphaFoldDB" id="A0A9N9CLZ4"/>
<comment type="subcellular location">
    <subcellularLocation>
        <location evidence="1">Chromosome</location>
        <location evidence="1">Centromere</location>
        <location evidence="1">Kinetochore</location>
    </subcellularLocation>
</comment>
<protein>
    <submittedName>
        <fullName evidence="10">8862_t:CDS:1</fullName>
    </submittedName>
</protein>
<sequence length="277" mass="31993">MSEQPNNAEIRNTAVTEGLFEHFNYTPISFIDDVINTINELIYQAADALSEFVKDESSELSIPCEDVEQGLHQFETLLEAAVDHNFDLFEVYSLRNLFNVPADVPLVLSHHQGINLNVTKSDEVQLDRELENIRKNILAAKAMNIKLRRETAKTDIRIRKYEKYKNDFYYLSSLGKDNNVLSLPEALRVLQNHLQTIKNIYSPLETKYPLSSLPALPPSASFDSRMEYLSFIAQKQTENIETGERAKREYEENDDEEVGHWYKILVPMLEEESIECK</sequence>
<name>A0A9N9CLZ4_9GLOM</name>
<dbReference type="GO" id="GO:0000070">
    <property type="term" value="P:mitotic sister chromatid segregation"/>
    <property type="evidence" value="ECO:0007669"/>
    <property type="project" value="TreeGrafter"/>
</dbReference>
<reference evidence="10" key="1">
    <citation type="submission" date="2021-06" db="EMBL/GenBank/DDBJ databases">
        <authorList>
            <person name="Kallberg Y."/>
            <person name="Tangrot J."/>
            <person name="Rosling A."/>
        </authorList>
    </citation>
    <scope>NUCLEOTIDE SEQUENCE</scope>
    <source>
        <strain evidence="10">IA702</strain>
    </source>
</reference>
<keyword evidence="4" id="KW-0132">Cell division</keyword>
<dbReference type="InterPro" id="IPR008685">
    <property type="entry name" value="Centromere_Mis12"/>
</dbReference>
<evidence type="ECO:0000256" key="3">
    <source>
        <dbReference type="ARBA" id="ARBA00022454"/>
    </source>
</evidence>
<evidence type="ECO:0000256" key="9">
    <source>
        <dbReference type="ARBA" id="ARBA00023328"/>
    </source>
</evidence>
<comment type="caution">
    <text evidence="10">The sequence shown here is derived from an EMBL/GenBank/DDBJ whole genome shotgun (WGS) entry which is preliminary data.</text>
</comment>
<evidence type="ECO:0000256" key="1">
    <source>
        <dbReference type="ARBA" id="ARBA00004629"/>
    </source>
</evidence>
<gene>
    <name evidence="10" type="ORF">POCULU_LOCUS7834</name>
</gene>
<dbReference type="GO" id="GO:0005634">
    <property type="term" value="C:nucleus"/>
    <property type="evidence" value="ECO:0007669"/>
    <property type="project" value="InterPro"/>
</dbReference>
<evidence type="ECO:0000256" key="6">
    <source>
        <dbReference type="ARBA" id="ARBA00022838"/>
    </source>
</evidence>
<comment type="similarity">
    <text evidence="2">Belongs to the mis12 family.</text>
</comment>
<dbReference type="PANTHER" id="PTHR14527:SF2">
    <property type="entry name" value="PROTEIN MIS12 HOMOLOG"/>
    <property type="match status" value="1"/>
</dbReference>
<keyword evidence="6" id="KW-0995">Kinetochore</keyword>
<organism evidence="10 11">
    <name type="scientific">Paraglomus occultum</name>
    <dbReference type="NCBI Taxonomy" id="144539"/>
    <lineage>
        <taxon>Eukaryota</taxon>
        <taxon>Fungi</taxon>
        <taxon>Fungi incertae sedis</taxon>
        <taxon>Mucoromycota</taxon>
        <taxon>Glomeromycotina</taxon>
        <taxon>Glomeromycetes</taxon>
        <taxon>Paraglomerales</taxon>
        <taxon>Paraglomeraceae</taxon>
        <taxon>Paraglomus</taxon>
    </lineage>
</organism>
<evidence type="ECO:0000256" key="7">
    <source>
        <dbReference type="ARBA" id="ARBA00023054"/>
    </source>
</evidence>
<keyword evidence="7" id="KW-0175">Coiled coil</keyword>
<dbReference type="EMBL" id="CAJVPJ010001945">
    <property type="protein sequence ID" value="CAG8608586.1"/>
    <property type="molecule type" value="Genomic_DNA"/>
</dbReference>
<dbReference type="GO" id="GO:0051382">
    <property type="term" value="P:kinetochore assembly"/>
    <property type="evidence" value="ECO:0007669"/>
    <property type="project" value="TreeGrafter"/>
</dbReference>
<evidence type="ECO:0000313" key="10">
    <source>
        <dbReference type="EMBL" id="CAG8608586.1"/>
    </source>
</evidence>
<keyword evidence="5" id="KW-0498">Mitosis</keyword>
<dbReference type="PANTHER" id="PTHR14527">
    <property type="entry name" value="PROTEIN MIS12 HOMOLOG"/>
    <property type="match status" value="1"/>
</dbReference>
<dbReference type="Pfam" id="PF05859">
    <property type="entry name" value="Mis12"/>
    <property type="match status" value="1"/>
</dbReference>
<evidence type="ECO:0000313" key="11">
    <source>
        <dbReference type="Proteomes" id="UP000789572"/>
    </source>
</evidence>
<evidence type="ECO:0000256" key="8">
    <source>
        <dbReference type="ARBA" id="ARBA00023306"/>
    </source>
</evidence>
<keyword evidence="9" id="KW-0137">Centromere</keyword>
<dbReference type="OrthoDB" id="1884855at2759"/>
<proteinExistence type="inferred from homology"/>
<dbReference type="Proteomes" id="UP000789572">
    <property type="component" value="Unassembled WGS sequence"/>
</dbReference>
<keyword evidence="11" id="KW-1185">Reference proteome</keyword>